<dbReference type="InterPro" id="IPR012936">
    <property type="entry name" value="Erv_C"/>
</dbReference>
<feature type="domain" description="Endoplasmic reticulum vesicle transporter N-terminal" evidence="8">
    <location>
        <begin position="16"/>
        <end position="105"/>
    </location>
</feature>
<evidence type="ECO:0000256" key="4">
    <source>
        <dbReference type="ARBA" id="ARBA00022989"/>
    </source>
</evidence>
<evidence type="ECO:0008006" key="10">
    <source>
        <dbReference type="Google" id="ProtNLM"/>
    </source>
</evidence>
<dbReference type="PANTHER" id="PTHR10984:SF25">
    <property type="entry name" value="ENDOPLASMIC RETICULUM-GOLGI INTERMEDIATE COMPARTMENT PROTEIN 3"/>
    <property type="match status" value="1"/>
</dbReference>
<feature type="transmembrane region" description="Helical" evidence="6">
    <location>
        <begin position="37"/>
        <end position="57"/>
    </location>
</feature>
<dbReference type="GO" id="GO:0016020">
    <property type="term" value="C:membrane"/>
    <property type="evidence" value="ECO:0007669"/>
    <property type="project" value="UniProtKB-SubCell"/>
</dbReference>
<evidence type="ECO:0000256" key="3">
    <source>
        <dbReference type="ARBA" id="ARBA00022692"/>
    </source>
</evidence>
<dbReference type="InterPro" id="IPR039542">
    <property type="entry name" value="Erv_N"/>
</dbReference>
<name>A0A7S3PYC5_9STRA</name>
<feature type="domain" description="Endoplasmic reticulum vesicle transporter C-terminal" evidence="7">
    <location>
        <begin position="172"/>
        <end position="390"/>
    </location>
</feature>
<dbReference type="InterPro" id="IPR045888">
    <property type="entry name" value="Erv"/>
</dbReference>
<dbReference type="AlphaFoldDB" id="A0A7S3PYC5"/>
<dbReference type="GO" id="GO:0005783">
    <property type="term" value="C:endoplasmic reticulum"/>
    <property type="evidence" value="ECO:0007669"/>
    <property type="project" value="TreeGrafter"/>
</dbReference>
<dbReference type="Pfam" id="PF07970">
    <property type="entry name" value="COPIIcoated_ERV"/>
    <property type="match status" value="1"/>
</dbReference>
<evidence type="ECO:0000256" key="6">
    <source>
        <dbReference type="SAM" id="Phobius"/>
    </source>
</evidence>
<accession>A0A7S3PYC5</accession>
<keyword evidence="5 6" id="KW-0472">Membrane</keyword>
<keyword evidence="3 6" id="KW-0812">Transmembrane</keyword>
<organism evidence="9">
    <name type="scientific">Chaetoceros debilis</name>
    <dbReference type="NCBI Taxonomy" id="122233"/>
    <lineage>
        <taxon>Eukaryota</taxon>
        <taxon>Sar</taxon>
        <taxon>Stramenopiles</taxon>
        <taxon>Ochrophyta</taxon>
        <taxon>Bacillariophyta</taxon>
        <taxon>Coscinodiscophyceae</taxon>
        <taxon>Chaetocerotophycidae</taxon>
        <taxon>Chaetocerotales</taxon>
        <taxon>Chaetocerotaceae</taxon>
        <taxon>Chaetoceros</taxon>
    </lineage>
</organism>
<reference evidence="9" key="1">
    <citation type="submission" date="2021-01" db="EMBL/GenBank/DDBJ databases">
        <authorList>
            <person name="Corre E."/>
            <person name="Pelletier E."/>
            <person name="Niang G."/>
            <person name="Scheremetjew M."/>
            <person name="Finn R."/>
            <person name="Kale V."/>
            <person name="Holt S."/>
            <person name="Cochrane G."/>
            <person name="Meng A."/>
            <person name="Brown T."/>
            <person name="Cohen L."/>
        </authorList>
    </citation>
    <scope>NUCLEOTIDE SEQUENCE</scope>
    <source>
        <strain evidence="9">MM31A-1</strain>
    </source>
</reference>
<gene>
    <name evidence="9" type="ORF">CDEB00056_LOCUS4073</name>
</gene>
<dbReference type="GO" id="GO:0030134">
    <property type="term" value="C:COPII-coated ER to Golgi transport vesicle"/>
    <property type="evidence" value="ECO:0007669"/>
    <property type="project" value="TreeGrafter"/>
</dbReference>
<keyword evidence="4 6" id="KW-1133">Transmembrane helix</keyword>
<protein>
    <recommendedName>
        <fullName evidence="10">Endoplasmic reticulum vesicle transporter C-terminal domain-containing protein</fullName>
    </recommendedName>
</protein>
<evidence type="ECO:0000313" key="9">
    <source>
        <dbReference type="EMBL" id="CAE0459232.1"/>
    </source>
</evidence>
<proteinExistence type="inferred from homology"/>
<evidence type="ECO:0000259" key="7">
    <source>
        <dbReference type="Pfam" id="PF07970"/>
    </source>
</evidence>
<evidence type="ECO:0000256" key="1">
    <source>
        <dbReference type="ARBA" id="ARBA00004141"/>
    </source>
</evidence>
<evidence type="ECO:0000259" key="8">
    <source>
        <dbReference type="Pfam" id="PF13850"/>
    </source>
</evidence>
<evidence type="ECO:0000256" key="2">
    <source>
        <dbReference type="ARBA" id="ARBA00005648"/>
    </source>
</evidence>
<comment type="similarity">
    <text evidence="2">Belongs to the ERGIC family.</text>
</comment>
<dbReference type="PANTHER" id="PTHR10984">
    <property type="entry name" value="ENDOPLASMIC RETICULUM-GOLGI INTERMEDIATE COMPARTMENT PROTEIN"/>
    <property type="match status" value="1"/>
</dbReference>
<comment type="subcellular location">
    <subcellularLocation>
        <location evidence="1">Membrane</location>
        <topology evidence="1">Multi-pass membrane protein</topology>
    </subcellularLocation>
</comment>
<evidence type="ECO:0000256" key="5">
    <source>
        <dbReference type="ARBA" id="ARBA00023136"/>
    </source>
</evidence>
<dbReference type="EMBL" id="HBIO01005702">
    <property type="protein sequence ID" value="CAE0459232.1"/>
    <property type="molecule type" value="Transcribed_RNA"/>
</dbReference>
<dbReference type="Pfam" id="PF13850">
    <property type="entry name" value="ERGIC_N"/>
    <property type="match status" value="1"/>
</dbReference>
<sequence length="406" mass="46008">MNGNMHYPEKTVSQRLKNFDYHTTVASEFRVKTSNGALLSVATLLLILYLILTEFQYNLTPSLRERVHVNATTPAGIEMEFDVTFPNVACALVNVDAGDPLGQPQSMHIDRTHRVFKHRMDKNGHFVGKKSKFELGNTFQAEEHIGEYAEKTDMEFAKDEDDYYYDKECGSCYGAGDQDECCNTCDDVKRAYQRKGWLFPKDLDVKQCKQQKNSHDMEGEGCNVHGVVALSSGGGNLHLAPGHDMENFGKQVLFSSLEDFINQAFETFDVSHKVNKLRFGKTYPGEYHQLDGEERMIEDAYGMYQYYIKIVPTVYKFLNGTTVETNQYSVTEHMRHVSPGSSRGLPGIFFYYEVSALHVEIVEYRQGWIRFLTSVAAVVGGVFSTMSLLDNYIFSVSSKITGSLSR</sequence>